<feature type="compositionally biased region" description="Pro residues" evidence="8">
    <location>
        <begin position="168"/>
        <end position="177"/>
    </location>
</feature>
<dbReference type="FunFam" id="2.70.130.10:FF:000001">
    <property type="entry name" value="Endoplasmic reticulum lectin 1"/>
    <property type="match status" value="1"/>
</dbReference>
<keyword evidence="10" id="KW-1185">Reference proteome</keyword>
<sequence>MSDRTAEEDAAFDQLNPPKRKVDDQLLPYYPVRYTQGTVCDITGKPRQTTVHYVCIVDAKNQVYSLDEVSSCEYEVVVLTNRLCTHPSFEPDVPEEHDIACVPLDEAGVKPTALIAWEKEQEWDYQQQFSVQIPGVNKPVRDTEDADDGTEEVEPKRSASRPQESPVPKAPTPPPPVDQQLATSFLSGDYCLYGGAGWWKHEYCHGKQVLQFHEDPHAGRTEIVLGKWDKDVHLKWMRENPHKAPIRADGRIRQVSHLYVNGDYCESSGLPRTVEVRLRCRESQGNQNAVTLYLLEPQVCEYVLGVESAMLCDLLQSAGDDGLLSQS</sequence>
<evidence type="ECO:0000256" key="5">
    <source>
        <dbReference type="ARBA" id="ARBA00037585"/>
    </source>
</evidence>
<name>A0A914VXM6_9BILA</name>
<protein>
    <recommendedName>
        <fullName evidence="6">Endoplasmic reticulum lectin 1</fullName>
    </recommendedName>
    <alternativeName>
        <fullName evidence="7">ER lectin</fullName>
    </alternativeName>
</protein>
<evidence type="ECO:0000256" key="4">
    <source>
        <dbReference type="ARBA" id="ARBA00023157"/>
    </source>
</evidence>
<keyword evidence="4" id="KW-1015">Disulfide bond</keyword>
<dbReference type="Pfam" id="PF07915">
    <property type="entry name" value="PRKCSH"/>
    <property type="match status" value="1"/>
</dbReference>
<comment type="subcellular location">
    <subcellularLocation>
        <location evidence="1">Endoplasmic reticulum</location>
    </subcellularLocation>
</comment>
<dbReference type="AlphaFoldDB" id="A0A914VXM6"/>
<dbReference type="GO" id="GO:0005788">
    <property type="term" value="C:endoplasmic reticulum lumen"/>
    <property type="evidence" value="ECO:0007669"/>
    <property type="project" value="TreeGrafter"/>
</dbReference>
<evidence type="ECO:0000313" key="11">
    <source>
        <dbReference type="WBParaSite" id="PSAMB.scaffold2695size21762.g18826.t1"/>
    </source>
</evidence>
<dbReference type="InterPro" id="IPR009011">
    <property type="entry name" value="Man6P_isomerase_rcpt-bd_dom_sf"/>
</dbReference>
<dbReference type="PANTHER" id="PTHR15414">
    <property type="entry name" value="OS-9-RELATED"/>
    <property type="match status" value="1"/>
</dbReference>
<dbReference type="WBParaSite" id="PSAMB.scaffold2695size21762.g18826.t1">
    <property type="protein sequence ID" value="PSAMB.scaffold2695size21762.g18826.t1"/>
    <property type="gene ID" value="PSAMB.scaffold2695size21762.g18826"/>
</dbReference>
<feature type="region of interest" description="Disordered" evidence="8">
    <location>
        <begin position="134"/>
        <end position="179"/>
    </location>
</feature>
<evidence type="ECO:0000256" key="8">
    <source>
        <dbReference type="SAM" id="MobiDB-lite"/>
    </source>
</evidence>
<keyword evidence="3" id="KW-0256">Endoplasmic reticulum</keyword>
<evidence type="ECO:0000256" key="7">
    <source>
        <dbReference type="ARBA" id="ARBA00041661"/>
    </source>
</evidence>
<dbReference type="GO" id="GO:0030970">
    <property type="term" value="P:retrograde protein transport, ER to cytosol"/>
    <property type="evidence" value="ECO:0007669"/>
    <property type="project" value="TreeGrafter"/>
</dbReference>
<evidence type="ECO:0000256" key="2">
    <source>
        <dbReference type="ARBA" id="ARBA00022729"/>
    </source>
</evidence>
<dbReference type="InterPro" id="IPR044865">
    <property type="entry name" value="MRH_dom"/>
</dbReference>
<proteinExistence type="predicted"/>
<evidence type="ECO:0000256" key="6">
    <source>
        <dbReference type="ARBA" id="ARBA00041108"/>
    </source>
</evidence>
<evidence type="ECO:0000256" key="3">
    <source>
        <dbReference type="ARBA" id="ARBA00022824"/>
    </source>
</evidence>
<comment type="function">
    <text evidence="5">Probable lectin that binds selectively to improperly folded lumenal proteins. May function in endoplasmic reticulum quality control and endoplasmic reticulum-associated degradation (ERAD) of both non-glycosylated proteins and glycoproteins.</text>
</comment>
<dbReference type="SUPFAM" id="SSF50911">
    <property type="entry name" value="Mannose 6-phosphate receptor domain"/>
    <property type="match status" value="2"/>
</dbReference>
<dbReference type="InterPro" id="IPR045149">
    <property type="entry name" value="OS-9-like"/>
</dbReference>
<dbReference type="PANTHER" id="PTHR15414:SF0">
    <property type="entry name" value="ENDOPLASMIC RETICULUM LECTIN 1"/>
    <property type="match status" value="1"/>
</dbReference>
<dbReference type="PROSITE" id="PS51914">
    <property type="entry name" value="MRH"/>
    <property type="match status" value="2"/>
</dbReference>
<feature type="domain" description="MRH" evidence="9">
    <location>
        <begin position="1"/>
        <end position="86"/>
    </location>
</feature>
<dbReference type="GO" id="GO:0030968">
    <property type="term" value="P:endoplasmic reticulum unfolded protein response"/>
    <property type="evidence" value="ECO:0007669"/>
    <property type="project" value="InterPro"/>
</dbReference>
<dbReference type="InterPro" id="IPR012913">
    <property type="entry name" value="OS9-like_dom"/>
</dbReference>
<evidence type="ECO:0000259" key="9">
    <source>
        <dbReference type="PROSITE" id="PS51914"/>
    </source>
</evidence>
<evidence type="ECO:0000313" key="10">
    <source>
        <dbReference type="Proteomes" id="UP000887566"/>
    </source>
</evidence>
<dbReference type="Gene3D" id="2.70.130.10">
    <property type="entry name" value="Mannose-6-phosphate receptor binding domain"/>
    <property type="match status" value="2"/>
</dbReference>
<keyword evidence="2" id="KW-0732">Signal</keyword>
<dbReference type="Proteomes" id="UP000887566">
    <property type="component" value="Unplaced"/>
</dbReference>
<organism evidence="10 11">
    <name type="scientific">Plectus sambesii</name>
    <dbReference type="NCBI Taxonomy" id="2011161"/>
    <lineage>
        <taxon>Eukaryota</taxon>
        <taxon>Metazoa</taxon>
        <taxon>Ecdysozoa</taxon>
        <taxon>Nematoda</taxon>
        <taxon>Chromadorea</taxon>
        <taxon>Plectida</taxon>
        <taxon>Plectina</taxon>
        <taxon>Plectoidea</taxon>
        <taxon>Plectidae</taxon>
        <taxon>Plectus</taxon>
    </lineage>
</organism>
<feature type="domain" description="MRH" evidence="9">
    <location>
        <begin position="189"/>
        <end position="314"/>
    </location>
</feature>
<accession>A0A914VXM6</accession>
<reference evidence="11" key="1">
    <citation type="submission" date="2022-11" db="UniProtKB">
        <authorList>
            <consortium name="WormBaseParasite"/>
        </authorList>
    </citation>
    <scope>IDENTIFICATION</scope>
</reference>
<evidence type="ECO:0000256" key="1">
    <source>
        <dbReference type="ARBA" id="ARBA00004240"/>
    </source>
</evidence>